<dbReference type="InterPro" id="IPR002694">
    <property type="entry name" value="Znf_CHC2"/>
</dbReference>
<evidence type="ECO:0000259" key="2">
    <source>
        <dbReference type="Pfam" id="PF01807"/>
    </source>
</evidence>
<gene>
    <name evidence="3" type="ORF">DW767_17010</name>
</gene>
<evidence type="ECO:0000256" key="1">
    <source>
        <dbReference type="SAM" id="Coils"/>
    </source>
</evidence>
<sequence length="179" mass="20741">MKKIKRKERQRTKQDFEEVKQQVSVEAVANYLLEKQGKNYVFPSERTASIKVYMKSNSFYDFGRGVGGDVVRLWAHVKDCDSWTALNEIRETFGLSVPDRKNSRELIAQQQQARKRQLEAEEEAKRQWVRQVDELKAEVELLSGILSSGHCKPLSWLWCTCKNRLTSVSGRLDLMCGIN</sequence>
<dbReference type="RefSeq" id="WP_118045917.1">
    <property type="nucleotide sequence ID" value="NZ_QSJW01000014.1"/>
</dbReference>
<dbReference type="InterPro" id="IPR036977">
    <property type="entry name" value="DNA_primase_Znf_CHC2"/>
</dbReference>
<protein>
    <recommendedName>
        <fullName evidence="2">Zinc finger CHC2-type domain-containing protein</fullName>
    </recommendedName>
</protein>
<dbReference type="SUPFAM" id="SSF57783">
    <property type="entry name" value="Zinc beta-ribbon"/>
    <property type="match status" value="1"/>
</dbReference>
<dbReference type="GO" id="GO:0008270">
    <property type="term" value="F:zinc ion binding"/>
    <property type="evidence" value="ECO:0007669"/>
    <property type="project" value="InterPro"/>
</dbReference>
<dbReference type="GO" id="GO:0003677">
    <property type="term" value="F:DNA binding"/>
    <property type="evidence" value="ECO:0007669"/>
    <property type="project" value="InterPro"/>
</dbReference>
<dbReference type="EMBL" id="QSJW01000014">
    <property type="protein sequence ID" value="RHE09606.1"/>
    <property type="molecule type" value="Genomic_DNA"/>
</dbReference>
<feature type="domain" description="Zinc finger CHC2-type" evidence="2">
    <location>
        <begin position="13"/>
        <end position="101"/>
    </location>
</feature>
<dbReference type="Proteomes" id="UP000284644">
    <property type="component" value="Unassembled WGS sequence"/>
</dbReference>
<dbReference type="GO" id="GO:0006260">
    <property type="term" value="P:DNA replication"/>
    <property type="evidence" value="ECO:0007669"/>
    <property type="project" value="InterPro"/>
</dbReference>
<organism evidence="3 4">
    <name type="scientific">Blautia obeum</name>
    <dbReference type="NCBI Taxonomy" id="40520"/>
    <lineage>
        <taxon>Bacteria</taxon>
        <taxon>Bacillati</taxon>
        <taxon>Bacillota</taxon>
        <taxon>Clostridia</taxon>
        <taxon>Lachnospirales</taxon>
        <taxon>Lachnospiraceae</taxon>
        <taxon>Blautia</taxon>
    </lineage>
</organism>
<dbReference type="Gene3D" id="3.90.580.10">
    <property type="entry name" value="Zinc finger, CHC2-type domain"/>
    <property type="match status" value="1"/>
</dbReference>
<dbReference type="Pfam" id="PF01807">
    <property type="entry name" value="Zn_ribbon_DnaG"/>
    <property type="match status" value="1"/>
</dbReference>
<evidence type="ECO:0000313" key="3">
    <source>
        <dbReference type="EMBL" id="RHE09606.1"/>
    </source>
</evidence>
<evidence type="ECO:0000313" key="4">
    <source>
        <dbReference type="Proteomes" id="UP000284644"/>
    </source>
</evidence>
<reference evidence="3 4" key="1">
    <citation type="submission" date="2018-08" db="EMBL/GenBank/DDBJ databases">
        <title>A genome reference for cultivated species of the human gut microbiota.</title>
        <authorList>
            <person name="Zou Y."/>
            <person name="Xue W."/>
            <person name="Luo G."/>
        </authorList>
    </citation>
    <scope>NUCLEOTIDE SEQUENCE [LARGE SCALE GENOMIC DNA]</scope>
    <source>
        <strain evidence="3 4">AM29-25AC</strain>
    </source>
</reference>
<feature type="coiled-coil region" evidence="1">
    <location>
        <begin position="103"/>
        <end position="138"/>
    </location>
</feature>
<name>A0A414I3G9_9FIRM</name>
<proteinExistence type="predicted"/>
<keyword evidence="1" id="KW-0175">Coiled coil</keyword>
<comment type="caution">
    <text evidence="3">The sequence shown here is derived from an EMBL/GenBank/DDBJ whole genome shotgun (WGS) entry which is preliminary data.</text>
</comment>
<dbReference type="GO" id="GO:0003899">
    <property type="term" value="F:DNA-directed RNA polymerase activity"/>
    <property type="evidence" value="ECO:0007669"/>
    <property type="project" value="InterPro"/>
</dbReference>
<dbReference type="AlphaFoldDB" id="A0A414I3G9"/>
<accession>A0A414I3G9</accession>